<dbReference type="Proteomes" id="UP000663842">
    <property type="component" value="Unassembled WGS sequence"/>
</dbReference>
<name>A0A820LPN0_9BILA</name>
<comment type="caution">
    <text evidence="2">The sequence shown here is derived from an EMBL/GenBank/DDBJ whole genome shotgun (WGS) entry which is preliminary data.</text>
</comment>
<accession>A0A820LPN0</accession>
<dbReference type="InterPro" id="IPR058912">
    <property type="entry name" value="HTH_animal"/>
</dbReference>
<dbReference type="PROSITE" id="PS50878">
    <property type="entry name" value="RT_POL"/>
    <property type="match status" value="1"/>
</dbReference>
<evidence type="ECO:0000313" key="3">
    <source>
        <dbReference type="Proteomes" id="UP000663842"/>
    </source>
</evidence>
<organism evidence="2 3">
    <name type="scientific">Rotaria magnacalcarata</name>
    <dbReference type="NCBI Taxonomy" id="392030"/>
    <lineage>
        <taxon>Eukaryota</taxon>
        <taxon>Metazoa</taxon>
        <taxon>Spiralia</taxon>
        <taxon>Gnathifera</taxon>
        <taxon>Rotifera</taxon>
        <taxon>Eurotatoria</taxon>
        <taxon>Bdelloidea</taxon>
        <taxon>Philodinida</taxon>
        <taxon>Philodinidae</taxon>
        <taxon>Rotaria</taxon>
    </lineage>
</organism>
<dbReference type="Pfam" id="PF00078">
    <property type="entry name" value="RVT_1"/>
    <property type="match status" value="1"/>
</dbReference>
<feature type="domain" description="Reverse transcriptase" evidence="1">
    <location>
        <begin position="1"/>
        <end position="164"/>
    </location>
</feature>
<dbReference type="Pfam" id="PF26215">
    <property type="entry name" value="HTH_animal"/>
    <property type="match status" value="1"/>
</dbReference>
<sequence length="294" mass="33952">MATSETHFIFNNNMYIQHHGVAMGAPLAPVIADIFMAHLETSLMDRLIDLGVCEWYRYVDDTFVLVSSLTDITNILSILNNFHSSIKFTHKEENYNKLEFLDIQVIRSPEQQRFETTIYPSIVSMVNHALNICSTYTSLAAELDETRRIGVNNDYPLSFIDTVIGIQISHYREKLYGQSKLTNIEVDKNKKQIYVETPFVSSCTLELKKKILHLTNKIQPDLDVQFFMKPPPSIQTLYQTKDPIIKHMCSDVVYHIKCIDCNQGYIGKTERQCYRRLIEHGASESIFIDQQQQA</sequence>
<dbReference type="PANTHER" id="PTHR21301:SF10">
    <property type="entry name" value="REVERSE TRANSCRIPTASE DOMAIN-CONTAINING PROTEIN"/>
    <property type="match status" value="1"/>
</dbReference>
<dbReference type="AlphaFoldDB" id="A0A820LPN0"/>
<dbReference type="InterPro" id="IPR043502">
    <property type="entry name" value="DNA/RNA_pol_sf"/>
</dbReference>
<dbReference type="PANTHER" id="PTHR21301">
    <property type="entry name" value="REVERSE TRANSCRIPTASE"/>
    <property type="match status" value="1"/>
</dbReference>
<dbReference type="SUPFAM" id="SSF56672">
    <property type="entry name" value="DNA/RNA polymerases"/>
    <property type="match status" value="1"/>
</dbReference>
<protein>
    <recommendedName>
        <fullName evidence="1">Reverse transcriptase domain-containing protein</fullName>
    </recommendedName>
</protein>
<gene>
    <name evidence="2" type="ORF">UXM345_LOCUS36480</name>
</gene>
<dbReference type="InterPro" id="IPR000477">
    <property type="entry name" value="RT_dom"/>
</dbReference>
<dbReference type="CDD" id="cd00304">
    <property type="entry name" value="RT_like"/>
    <property type="match status" value="1"/>
</dbReference>
<evidence type="ECO:0000313" key="2">
    <source>
        <dbReference type="EMBL" id="CAF4360824.1"/>
    </source>
</evidence>
<reference evidence="2" key="1">
    <citation type="submission" date="2021-02" db="EMBL/GenBank/DDBJ databases">
        <authorList>
            <person name="Nowell W R."/>
        </authorList>
    </citation>
    <scope>NUCLEOTIDE SEQUENCE</scope>
</reference>
<proteinExistence type="predicted"/>
<dbReference type="EMBL" id="CAJOBF010017229">
    <property type="protein sequence ID" value="CAF4360824.1"/>
    <property type="molecule type" value="Genomic_DNA"/>
</dbReference>
<evidence type="ECO:0000259" key="1">
    <source>
        <dbReference type="PROSITE" id="PS50878"/>
    </source>
</evidence>